<comment type="caution">
    <text evidence="2">The sequence shown here is derived from an EMBL/GenBank/DDBJ whole genome shotgun (WGS) entry which is preliminary data.</text>
</comment>
<gene>
    <name evidence="2" type="ORF">HMPREF1043_0044</name>
    <name evidence="1" type="ORF">HMPREF1043_1921</name>
</gene>
<evidence type="ECO:0000313" key="3">
    <source>
        <dbReference type="Proteomes" id="UP000003245"/>
    </source>
</evidence>
<name>I0SJS4_STRAP</name>
<accession>I0SJS4</accession>
<dbReference type="Proteomes" id="UP000003245">
    <property type="component" value="Unassembled WGS sequence"/>
</dbReference>
<evidence type="ECO:0000313" key="2">
    <source>
        <dbReference type="EMBL" id="EID23627.1"/>
    </source>
</evidence>
<protein>
    <submittedName>
        <fullName evidence="2">Uncharacterized protein</fullName>
    </submittedName>
</protein>
<sequence>MIGLGMTDRSNVVNGLEENFSGMRIAPFGDVFLSQKVFRFVVSEINSNKGVDLIGRLKTANIS</sequence>
<organism evidence="2 3">
    <name type="scientific">Streptococcus anginosus subsp. whileyi CCUG 39159</name>
    <dbReference type="NCBI Taxonomy" id="1095729"/>
    <lineage>
        <taxon>Bacteria</taxon>
        <taxon>Bacillati</taxon>
        <taxon>Bacillota</taxon>
        <taxon>Bacilli</taxon>
        <taxon>Lactobacillales</taxon>
        <taxon>Streptococcaceae</taxon>
        <taxon>Streptococcus</taxon>
        <taxon>Streptococcus anginosus group</taxon>
    </lineage>
</organism>
<reference evidence="2 3" key="1">
    <citation type="submission" date="2012-01" db="EMBL/GenBank/DDBJ databases">
        <authorList>
            <person name="Harkins D.M."/>
            <person name="Madupu R."/>
            <person name="Durkin A.S."/>
            <person name="Torralba M."/>
            <person name="Methe B."/>
            <person name="Sutton G.G."/>
            <person name="Nelson K.E."/>
        </authorList>
    </citation>
    <scope>NUCLEOTIDE SEQUENCE [LARGE SCALE GENOMIC DNA]</scope>
    <source>
        <strain evidence="2 3">CCUG 39159</strain>
    </source>
</reference>
<dbReference type="EMBL" id="AICP01000018">
    <property type="protein sequence ID" value="EID23627.1"/>
    <property type="molecule type" value="Genomic_DNA"/>
</dbReference>
<dbReference type="EMBL" id="AICP01000042">
    <property type="protein sequence ID" value="EID21333.1"/>
    <property type="molecule type" value="Genomic_DNA"/>
</dbReference>
<proteinExistence type="predicted"/>
<evidence type="ECO:0000313" key="1">
    <source>
        <dbReference type="EMBL" id="EID21333.1"/>
    </source>
</evidence>
<keyword evidence="3" id="KW-1185">Reference proteome</keyword>
<dbReference type="AlphaFoldDB" id="I0SJS4"/>